<keyword evidence="3" id="KW-1185">Reference proteome</keyword>
<name>A0A8J3N823_9CHLR</name>
<dbReference type="GO" id="GO:0043565">
    <property type="term" value="F:sequence-specific DNA binding"/>
    <property type="evidence" value="ECO:0007669"/>
    <property type="project" value="InterPro"/>
</dbReference>
<evidence type="ECO:0000313" key="3">
    <source>
        <dbReference type="Proteomes" id="UP000597444"/>
    </source>
</evidence>
<dbReference type="EMBL" id="BNJK01000002">
    <property type="protein sequence ID" value="GHO97802.1"/>
    <property type="molecule type" value="Genomic_DNA"/>
</dbReference>
<dbReference type="GO" id="GO:0005829">
    <property type="term" value="C:cytosol"/>
    <property type="evidence" value="ECO:0007669"/>
    <property type="project" value="TreeGrafter"/>
</dbReference>
<accession>A0A8J3N823</accession>
<protein>
    <recommendedName>
        <fullName evidence="1">HTH asnC-type domain-containing protein</fullName>
    </recommendedName>
</protein>
<dbReference type="Proteomes" id="UP000597444">
    <property type="component" value="Unassembled WGS sequence"/>
</dbReference>
<dbReference type="PANTHER" id="PTHR30154">
    <property type="entry name" value="LEUCINE-RESPONSIVE REGULATORY PROTEIN"/>
    <property type="match status" value="1"/>
</dbReference>
<evidence type="ECO:0000259" key="1">
    <source>
        <dbReference type="PROSITE" id="PS50956"/>
    </source>
</evidence>
<feature type="domain" description="HTH asnC-type" evidence="1">
    <location>
        <begin position="1"/>
        <end position="44"/>
    </location>
</feature>
<dbReference type="Gene3D" id="1.10.10.10">
    <property type="entry name" value="Winged helix-like DNA-binding domain superfamily/Winged helix DNA-binding domain"/>
    <property type="match status" value="1"/>
</dbReference>
<dbReference type="Pfam" id="PF13404">
    <property type="entry name" value="HTH_AsnC-type"/>
    <property type="match status" value="1"/>
</dbReference>
<evidence type="ECO:0000313" key="2">
    <source>
        <dbReference type="EMBL" id="GHO97802.1"/>
    </source>
</evidence>
<gene>
    <name evidence="2" type="ORF">KSF_078500</name>
</gene>
<proteinExistence type="predicted"/>
<dbReference type="AlphaFoldDB" id="A0A8J3N823"/>
<dbReference type="PANTHER" id="PTHR30154:SF53">
    <property type="entry name" value="HTH-TYPE TRANSCRIPTIONAL REGULATOR LRPC"/>
    <property type="match status" value="1"/>
</dbReference>
<sequence>MDEIDRAIVRLLLSNGRLSQEQIARVVHLSRPAVHERMKRLEARQQVYAS</sequence>
<reference evidence="2" key="1">
    <citation type="submission" date="2020-10" db="EMBL/GenBank/DDBJ databases">
        <title>Taxonomic study of unclassified bacteria belonging to the class Ktedonobacteria.</title>
        <authorList>
            <person name="Yabe S."/>
            <person name="Wang C.M."/>
            <person name="Zheng Y."/>
            <person name="Sakai Y."/>
            <person name="Cavaletti L."/>
            <person name="Monciardini P."/>
            <person name="Donadio S."/>
        </authorList>
    </citation>
    <scope>NUCLEOTIDE SEQUENCE</scope>
    <source>
        <strain evidence="2">ID150040</strain>
    </source>
</reference>
<dbReference type="PRINTS" id="PR00033">
    <property type="entry name" value="HTHASNC"/>
</dbReference>
<dbReference type="RefSeq" id="WP_220208583.1">
    <property type="nucleotide sequence ID" value="NZ_BNJK01000002.1"/>
</dbReference>
<organism evidence="2 3">
    <name type="scientific">Reticulibacter mediterranei</name>
    <dbReference type="NCBI Taxonomy" id="2778369"/>
    <lineage>
        <taxon>Bacteria</taxon>
        <taxon>Bacillati</taxon>
        <taxon>Chloroflexota</taxon>
        <taxon>Ktedonobacteria</taxon>
        <taxon>Ktedonobacterales</taxon>
        <taxon>Reticulibacteraceae</taxon>
        <taxon>Reticulibacter</taxon>
    </lineage>
</organism>
<comment type="caution">
    <text evidence="2">The sequence shown here is derived from an EMBL/GenBank/DDBJ whole genome shotgun (WGS) entry which is preliminary data.</text>
</comment>
<dbReference type="GO" id="GO:0043200">
    <property type="term" value="P:response to amino acid"/>
    <property type="evidence" value="ECO:0007669"/>
    <property type="project" value="TreeGrafter"/>
</dbReference>
<dbReference type="SUPFAM" id="SSF46785">
    <property type="entry name" value="Winged helix' DNA-binding domain"/>
    <property type="match status" value="1"/>
</dbReference>
<dbReference type="PROSITE" id="PS50956">
    <property type="entry name" value="HTH_ASNC_2"/>
    <property type="match status" value="1"/>
</dbReference>
<dbReference type="InterPro" id="IPR036390">
    <property type="entry name" value="WH_DNA-bd_sf"/>
</dbReference>
<dbReference type="InterPro" id="IPR000485">
    <property type="entry name" value="AsnC-type_HTH_dom"/>
</dbReference>
<dbReference type="InterPro" id="IPR036388">
    <property type="entry name" value="WH-like_DNA-bd_sf"/>
</dbReference>